<gene>
    <name evidence="2" type="ORF">CW686_08550</name>
</gene>
<evidence type="ECO:0000259" key="1">
    <source>
        <dbReference type="Pfam" id="PF00149"/>
    </source>
</evidence>
<comment type="caution">
    <text evidence="2">The sequence shown here is derived from an EMBL/GenBank/DDBJ whole genome shotgun (WGS) entry which is preliminary data.</text>
</comment>
<dbReference type="GO" id="GO:0016788">
    <property type="term" value="F:hydrolase activity, acting on ester bonds"/>
    <property type="evidence" value="ECO:0007669"/>
    <property type="project" value="TreeGrafter"/>
</dbReference>
<dbReference type="PANTHER" id="PTHR32440">
    <property type="entry name" value="PHOSPHATASE DCR2-RELATED-RELATED"/>
    <property type="match status" value="1"/>
</dbReference>
<dbReference type="CDD" id="cd07383">
    <property type="entry name" value="MPP_Dcr2"/>
    <property type="match status" value="1"/>
</dbReference>
<reference evidence="2 3" key="1">
    <citation type="submission" date="2017-12" db="EMBL/GenBank/DDBJ databases">
        <title>Genomics of Macrococcus caseolyticus.</title>
        <authorList>
            <person name="MacFadyen A.C."/>
            <person name="Paterson G.K."/>
        </authorList>
    </citation>
    <scope>NUCLEOTIDE SEQUENCE [LARGE SCALE GENOMIC DNA]</scope>
    <source>
        <strain evidence="2 3">5788_EF188</strain>
    </source>
</reference>
<sequence length="272" mass="30798">MFKILQLTDLHFGNLYPESIQINEATKALMSRLIQTNQPDFIAITGDVIYSKAANSLSTFEDILSFTNSFNIPFAATFGNHDSESDFSRDVINDILLSQSNFAEPQSLFHDNDRLCYYIELVVDSHTHRLYFIDSGDYDKLQVGEYDYITHAQIEWLVETDKTFSGTSQLFIHIPIPEYETAKSLGLAKGHQDEEICCPKLNTGLFSQLLLNDLSVKAIYCGHDHDNDFTAEYCGIKLNYGRVTGFNTYGSLRRGGRMIEIDGSGFNSYIVE</sequence>
<dbReference type="PANTHER" id="PTHR32440:SF11">
    <property type="entry name" value="METALLOPHOSPHOESTERASE DOMAIN-CONTAINING PROTEIN"/>
    <property type="match status" value="1"/>
</dbReference>
<dbReference type="Proteomes" id="UP000233482">
    <property type="component" value="Unassembled WGS sequence"/>
</dbReference>
<evidence type="ECO:0000313" key="3">
    <source>
        <dbReference type="Proteomes" id="UP000233482"/>
    </source>
</evidence>
<dbReference type="SUPFAM" id="SSF56300">
    <property type="entry name" value="Metallo-dependent phosphatases"/>
    <property type="match status" value="1"/>
</dbReference>
<proteinExistence type="predicted"/>
<dbReference type="AlphaFoldDB" id="A0A855GSJ4"/>
<dbReference type="InterPro" id="IPR029052">
    <property type="entry name" value="Metallo-depent_PP-like"/>
</dbReference>
<accession>A0A855GSJ4</accession>
<dbReference type="RefSeq" id="WP_101142962.1">
    <property type="nucleotide sequence ID" value="NZ_CP073801.1"/>
</dbReference>
<protein>
    <recommendedName>
        <fullName evidence="1">Calcineurin-like phosphoesterase domain-containing protein</fullName>
    </recommendedName>
</protein>
<organism evidence="2 3">
    <name type="scientific">Macrococcoides caseolyticum</name>
    <dbReference type="NCBI Taxonomy" id="69966"/>
    <lineage>
        <taxon>Bacteria</taxon>
        <taxon>Bacillati</taxon>
        <taxon>Bacillota</taxon>
        <taxon>Bacilli</taxon>
        <taxon>Bacillales</taxon>
        <taxon>Staphylococcaceae</taxon>
        <taxon>Macrococcoides</taxon>
    </lineage>
</organism>
<dbReference type="Gene3D" id="3.60.21.10">
    <property type="match status" value="1"/>
</dbReference>
<dbReference type="GO" id="GO:0005737">
    <property type="term" value="C:cytoplasm"/>
    <property type="evidence" value="ECO:0007669"/>
    <property type="project" value="TreeGrafter"/>
</dbReference>
<feature type="domain" description="Calcineurin-like phosphoesterase" evidence="1">
    <location>
        <begin position="2"/>
        <end position="226"/>
    </location>
</feature>
<dbReference type="EMBL" id="PIXC01000018">
    <property type="protein sequence ID" value="PKE25755.1"/>
    <property type="molecule type" value="Genomic_DNA"/>
</dbReference>
<dbReference type="InterPro" id="IPR004843">
    <property type="entry name" value="Calcineurin-like_PHP"/>
</dbReference>
<dbReference type="Pfam" id="PF00149">
    <property type="entry name" value="Metallophos"/>
    <property type="match status" value="1"/>
</dbReference>
<evidence type="ECO:0000313" key="2">
    <source>
        <dbReference type="EMBL" id="PKE25755.1"/>
    </source>
</evidence>
<name>A0A855GSJ4_9STAP</name>